<feature type="region of interest" description="Disordered" evidence="1">
    <location>
        <begin position="69"/>
        <end position="91"/>
    </location>
</feature>
<reference evidence="2 3" key="1">
    <citation type="submission" date="2020-12" db="EMBL/GenBank/DDBJ databases">
        <title>De novo assembly of Tibetan sheep genome.</title>
        <authorList>
            <person name="Li X."/>
        </authorList>
    </citation>
    <scope>NUCLEOTIDE SEQUENCE [LARGE SCALE GENOMIC DNA]</scope>
    <source>
        <tissue evidence="2">Heart</tissue>
    </source>
</reference>
<evidence type="ECO:0000313" key="3">
    <source>
        <dbReference type="Proteomes" id="UP000664991"/>
    </source>
</evidence>
<protein>
    <submittedName>
        <fullName evidence="2">Uncharacterized protein</fullName>
    </submittedName>
</protein>
<feature type="compositionally biased region" description="Basic and acidic residues" evidence="1">
    <location>
        <begin position="71"/>
        <end position="81"/>
    </location>
</feature>
<sequence>MPVLPSSSQYLFGNEWMDVDSTGLPAQRCPQPADGPEGDSGSETWKITSKPSRHRVLVLDGPFKFTAHSIPKTDGKPEAHAKRSSFPKATGRNVCPPSTTVILLYQSAIYDKVLVI</sequence>
<name>A0A836D8L2_SHEEP</name>
<evidence type="ECO:0000256" key="1">
    <source>
        <dbReference type="SAM" id="MobiDB-lite"/>
    </source>
</evidence>
<accession>A0A836D8L2</accession>
<dbReference type="Proteomes" id="UP000664991">
    <property type="component" value="Unassembled WGS sequence"/>
</dbReference>
<proteinExistence type="predicted"/>
<dbReference type="AlphaFoldDB" id="A0A836D8L2"/>
<comment type="caution">
    <text evidence="2">The sequence shown here is derived from an EMBL/GenBank/DDBJ whole genome shotgun (WGS) entry which is preliminary data.</text>
</comment>
<dbReference type="EMBL" id="JAEMGP010000001">
    <property type="protein sequence ID" value="KAG5215899.1"/>
    <property type="molecule type" value="Genomic_DNA"/>
</dbReference>
<organism evidence="2 3">
    <name type="scientific">Ovis aries</name>
    <name type="common">Sheep</name>
    <dbReference type="NCBI Taxonomy" id="9940"/>
    <lineage>
        <taxon>Eukaryota</taxon>
        <taxon>Metazoa</taxon>
        <taxon>Chordata</taxon>
        <taxon>Craniata</taxon>
        <taxon>Vertebrata</taxon>
        <taxon>Euteleostomi</taxon>
        <taxon>Mammalia</taxon>
        <taxon>Eutheria</taxon>
        <taxon>Laurasiatheria</taxon>
        <taxon>Artiodactyla</taxon>
        <taxon>Ruminantia</taxon>
        <taxon>Pecora</taxon>
        <taxon>Bovidae</taxon>
        <taxon>Caprinae</taxon>
        <taxon>Ovis</taxon>
    </lineage>
</organism>
<feature type="region of interest" description="Disordered" evidence="1">
    <location>
        <begin position="21"/>
        <end position="46"/>
    </location>
</feature>
<evidence type="ECO:0000313" key="2">
    <source>
        <dbReference type="EMBL" id="KAG5215899.1"/>
    </source>
</evidence>
<gene>
    <name evidence="2" type="ORF">JEQ12_001475</name>
</gene>